<evidence type="ECO:0000313" key="2">
    <source>
        <dbReference type="Proteomes" id="UP000824219"/>
    </source>
</evidence>
<keyword evidence="2" id="KW-1185">Reference proteome</keyword>
<name>A0A9D3NFR2_9TELE</name>
<evidence type="ECO:0000313" key="1">
    <source>
        <dbReference type="EMBL" id="KAG7322103.1"/>
    </source>
</evidence>
<accession>A0A9D3NFR2</accession>
<dbReference type="Proteomes" id="UP000824219">
    <property type="component" value="Linkage Group LG17"/>
</dbReference>
<protein>
    <submittedName>
        <fullName evidence="1">Uncharacterized protein</fullName>
    </submittedName>
</protein>
<organism evidence="1 2">
    <name type="scientific">Hemibagrus wyckioides</name>
    <dbReference type="NCBI Taxonomy" id="337641"/>
    <lineage>
        <taxon>Eukaryota</taxon>
        <taxon>Metazoa</taxon>
        <taxon>Chordata</taxon>
        <taxon>Craniata</taxon>
        <taxon>Vertebrata</taxon>
        <taxon>Euteleostomi</taxon>
        <taxon>Actinopterygii</taxon>
        <taxon>Neopterygii</taxon>
        <taxon>Teleostei</taxon>
        <taxon>Ostariophysi</taxon>
        <taxon>Siluriformes</taxon>
        <taxon>Bagridae</taxon>
        <taxon>Hemibagrus</taxon>
    </lineage>
</organism>
<proteinExistence type="predicted"/>
<reference evidence="1 2" key="1">
    <citation type="submission" date="2021-06" db="EMBL/GenBank/DDBJ databases">
        <title>Chromosome-level genome assembly of the red-tail catfish (Hemibagrus wyckioides).</title>
        <authorList>
            <person name="Shao F."/>
        </authorList>
    </citation>
    <scope>NUCLEOTIDE SEQUENCE [LARGE SCALE GENOMIC DNA]</scope>
    <source>
        <strain evidence="1">EC202008001</strain>
        <tissue evidence="1">Blood</tissue>
    </source>
</reference>
<dbReference type="AlphaFoldDB" id="A0A9D3NFR2"/>
<dbReference type="EMBL" id="JAHKSW010000017">
    <property type="protein sequence ID" value="KAG7322103.1"/>
    <property type="molecule type" value="Genomic_DNA"/>
</dbReference>
<gene>
    <name evidence="1" type="ORF">KOW79_014961</name>
</gene>
<sequence length="109" mass="12355">MIWATSKPTECQSSRPTKTAIVFHGYGPQLEFRLSWTCPDLLQLPKHHSSMTTFIPTPTHTPPTHLILSELRFIRLLPLGFAVSTEPSSDAATLPEFLCFTQRRLHRLA</sequence>
<comment type="caution">
    <text evidence="1">The sequence shown here is derived from an EMBL/GenBank/DDBJ whole genome shotgun (WGS) entry which is preliminary data.</text>
</comment>